<dbReference type="Proteomes" id="UP000823893">
    <property type="component" value="Unassembled WGS sequence"/>
</dbReference>
<accession>A0A9D2N6N5</accession>
<proteinExistence type="predicted"/>
<feature type="transmembrane region" description="Helical" evidence="1">
    <location>
        <begin position="7"/>
        <end position="27"/>
    </location>
</feature>
<evidence type="ECO:0000313" key="3">
    <source>
        <dbReference type="Proteomes" id="UP000823893"/>
    </source>
</evidence>
<name>A0A9D2N6N5_9FIRM</name>
<gene>
    <name evidence="2" type="ORF">H9935_11485</name>
</gene>
<comment type="caution">
    <text evidence="2">The sequence shown here is derived from an EMBL/GenBank/DDBJ whole genome shotgun (WGS) entry which is preliminary data.</text>
</comment>
<reference evidence="2" key="2">
    <citation type="submission" date="2021-04" db="EMBL/GenBank/DDBJ databases">
        <authorList>
            <person name="Gilroy R."/>
        </authorList>
    </citation>
    <scope>NUCLEOTIDE SEQUENCE</scope>
    <source>
        <strain evidence="2">ChiSxjej6B18-287</strain>
    </source>
</reference>
<organism evidence="2 3">
    <name type="scientific">Candidatus Blautia merdigallinarum</name>
    <dbReference type="NCBI Taxonomy" id="2838495"/>
    <lineage>
        <taxon>Bacteria</taxon>
        <taxon>Bacillati</taxon>
        <taxon>Bacillota</taxon>
        <taxon>Clostridia</taxon>
        <taxon>Lachnospirales</taxon>
        <taxon>Lachnospiraceae</taxon>
        <taxon>Blautia</taxon>
    </lineage>
</organism>
<feature type="transmembrane region" description="Helical" evidence="1">
    <location>
        <begin position="84"/>
        <end position="110"/>
    </location>
</feature>
<evidence type="ECO:0000256" key="1">
    <source>
        <dbReference type="SAM" id="Phobius"/>
    </source>
</evidence>
<reference evidence="2" key="1">
    <citation type="journal article" date="2021" name="PeerJ">
        <title>Extensive microbial diversity within the chicken gut microbiome revealed by metagenomics and culture.</title>
        <authorList>
            <person name="Gilroy R."/>
            <person name="Ravi A."/>
            <person name="Getino M."/>
            <person name="Pursley I."/>
            <person name="Horton D.L."/>
            <person name="Alikhan N.F."/>
            <person name="Baker D."/>
            <person name="Gharbi K."/>
            <person name="Hall N."/>
            <person name="Watson M."/>
            <person name="Adriaenssens E.M."/>
            <person name="Foster-Nyarko E."/>
            <person name="Jarju S."/>
            <person name="Secka A."/>
            <person name="Antonio M."/>
            <person name="Oren A."/>
            <person name="Chaudhuri R.R."/>
            <person name="La Ragione R."/>
            <person name="Hildebrand F."/>
            <person name="Pallen M.J."/>
        </authorList>
    </citation>
    <scope>NUCLEOTIDE SEQUENCE</scope>
    <source>
        <strain evidence="2">ChiSxjej6B18-287</strain>
    </source>
</reference>
<evidence type="ECO:0008006" key="4">
    <source>
        <dbReference type="Google" id="ProtNLM"/>
    </source>
</evidence>
<keyword evidence="1" id="KW-0472">Membrane</keyword>
<protein>
    <recommendedName>
        <fullName evidence="4">DUF1648 domain-containing protein</fullName>
    </recommendedName>
</protein>
<dbReference type="AlphaFoldDB" id="A0A9D2N6N5"/>
<keyword evidence="1" id="KW-0812">Transmembrane</keyword>
<dbReference type="EMBL" id="DWWV01000151">
    <property type="protein sequence ID" value="HJC11407.1"/>
    <property type="molecule type" value="Genomic_DNA"/>
</dbReference>
<evidence type="ECO:0000313" key="2">
    <source>
        <dbReference type="EMBL" id="HJC11407.1"/>
    </source>
</evidence>
<feature type="transmembrane region" description="Helical" evidence="1">
    <location>
        <begin position="50"/>
        <end position="72"/>
    </location>
</feature>
<sequence length="111" mass="12207">MDKVKKIINYISWIIILALAAGLLIRWGDIPESVIMHIGFGQISYGSKNMLLVLLAIEILLNIVFTLGYDVSFIREMRKTKQSAAAVGLMSAVLQIIAVTVIGFFILAAII</sequence>
<keyword evidence="1" id="KW-1133">Transmembrane helix</keyword>